<feature type="transmembrane region" description="Helical" evidence="7">
    <location>
        <begin position="264"/>
        <end position="285"/>
    </location>
</feature>
<dbReference type="Gene3D" id="1.10.3720.10">
    <property type="entry name" value="MetI-like"/>
    <property type="match status" value="1"/>
</dbReference>
<feature type="transmembrane region" description="Helical" evidence="7">
    <location>
        <begin position="12"/>
        <end position="32"/>
    </location>
</feature>
<reference evidence="9 10" key="1">
    <citation type="submission" date="2017-01" db="EMBL/GenBank/DDBJ databases">
        <authorList>
            <person name="Erauso G."/>
        </authorList>
    </citation>
    <scope>NUCLEOTIDE SEQUENCE [LARGE SCALE GENOMIC DNA]</scope>
    <source>
        <strain evidence="9">MESINF1</strain>
    </source>
</reference>
<evidence type="ECO:0000256" key="5">
    <source>
        <dbReference type="ARBA" id="ARBA00022989"/>
    </source>
</evidence>
<dbReference type="Pfam" id="PF00528">
    <property type="entry name" value="BPD_transp_1"/>
    <property type="match status" value="1"/>
</dbReference>
<feature type="transmembrane region" description="Helical" evidence="7">
    <location>
        <begin position="156"/>
        <end position="178"/>
    </location>
</feature>
<dbReference type="SUPFAM" id="SSF161098">
    <property type="entry name" value="MetI-like"/>
    <property type="match status" value="1"/>
</dbReference>
<evidence type="ECO:0000256" key="6">
    <source>
        <dbReference type="ARBA" id="ARBA00023136"/>
    </source>
</evidence>
<feature type="transmembrane region" description="Helical" evidence="7">
    <location>
        <begin position="74"/>
        <end position="95"/>
    </location>
</feature>
<evidence type="ECO:0000256" key="7">
    <source>
        <dbReference type="RuleBase" id="RU363032"/>
    </source>
</evidence>
<dbReference type="InterPro" id="IPR000515">
    <property type="entry name" value="MetI-like"/>
</dbReference>
<comment type="similarity">
    <text evidence="7">Belongs to the binding-protein-dependent transport system permease family.</text>
</comment>
<accession>A0A7Z7PQ23</accession>
<evidence type="ECO:0000256" key="2">
    <source>
        <dbReference type="ARBA" id="ARBA00022448"/>
    </source>
</evidence>
<name>A0A7Z7PQ23_9BACT</name>
<evidence type="ECO:0000256" key="4">
    <source>
        <dbReference type="ARBA" id="ARBA00022692"/>
    </source>
</evidence>
<protein>
    <submittedName>
        <fullName evidence="9">ABC transporter permease</fullName>
    </submittedName>
</protein>
<evidence type="ECO:0000256" key="3">
    <source>
        <dbReference type="ARBA" id="ARBA00022475"/>
    </source>
</evidence>
<comment type="subcellular location">
    <subcellularLocation>
        <location evidence="1 7">Cell membrane</location>
        <topology evidence="1 7">Multi-pass membrane protein</topology>
    </subcellularLocation>
</comment>
<evidence type="ECO:0000313" key="9">
    <source>
        <dbReference type="EMBL" id="SSC11985.1"/>
    </source>
</evidence>
<proteinExistence type="inferred from homology"/>
<dbReference type="RefSeq" id="WP_169698401.1">
    <property type="nucleotide sequence ID" value="NZ_LS974202.1"/>
</dbReference>
<dbReference type="EMBL" id="LS974202">
    <property type="protein sequence ID" value="SSC11985.1"/>
    <property type="molecule type" value="Genomic_DNA"/>
</dbReference>
<keyword evidence="5 7" id="KW-1133">Transmembrane helix</keyword>
<dbReference type="CDD" id="cd06261">
    <property type="entry name" value="TM_PBP2"/>
    <property type="match status" value="1"/>
</dbReference>
<dbReference type="GO" id="GO:0005886">
    <property type="term" value="C:plasma membrane"/>
    <property type="evidence" value="ECO:0007669"/>
    <property type="project" value="UniProtKB-SubCell"/>
</dbReference>
<evidence type="ECO:0000259" key="8">
    <source>
        <dbReference type="PROSITE" id="PS50928"/>
    </source>
</evidence>
<keyword evidence="6 7" id="KW-0472">Membrane</keyword>
<dbReference type="KEGG" id="minf:MESINF_0536"/>
<dbReference type="GO" id="GO:0055085">
    <property type="term" value="P:transmembrane transport"/>
    <property type="evidence" value="ECO:0007669"/>
    <property type="project" value="InterPro"/>
</dbReference>
<dbReference type="PANTHER" id="PTHR30193:SF37">
    <property type="entry name" value="INNER MEMBRANE ABC TRANSPORTER PERMEASE PROTEIN YCJO"/>
    <property type="match status" value="1"/>
</dbReference>
<feature type="transmembrane region" description="Helical" evidence="7">
    <location>
        <begin position="107"/>
        <end position="127"/>
    </location>
</feature>
<dbReference type="Proteomes" id="UP000250796">
    <property type="component" value="Chromosome MESINF"/>
</dbReference>
<dbReference type="PANTHER" id="PTHR30193">
    <property type="entry name" value="ABC TRANSPORTER PERMEASE PROTEIN"/>
    <property type="match status" value="1"/>
</dbReference>
<keyword evidence="2 7" id="KW-0813">Transport</keyword>
<evidence type="ECO:0000256" key="1">
    <source>
        <dbReference type="ARBA" id="ARBA00004651"/>
    </source>
</evidence>
<dbReference type="InterPro" id="IPR051393">
    <property type="entry name" value="ABC_transporter_permease"/>
</dbReference>
<organism evidence="9 10">
    <name type="scientific">Mesotoga infera</name>
    <dbReference type="NCBI Taxonomy" id="1236046"/>
    <lineage>
        <taxon>Bacteria</taxon>
        <taxon>Thermotogati</taxon>
        <taxon>Thermotogota</taxon>
        <taxon>Thermotogae</taxon>
        <taxon>Kosmotogales</taxon>
        <taxon>Kosmotogaceae</taxon>
        <taxon>Mesotoga</taxon>
    </lineage>
</organism>
<keyword evidence="3" id="KW-1003">Cell membrane</keyword>
<feature type="domain" description="ABC transmembrane type-1" evidence="8">
    <location>
        <begin position="70"/>
        <end position="283"/>
    </location>
</feature>
<feature type="transmembrane region" description="Helical" evidence="7">
    <location>
        <begin position="208"/>
        <end position="227"/>
    </location>
</feature>
<keyword evidence="4 7" id="KW-0812">Transmembrane</keyword>
<gene>
    <name evidence="9" type="ORF">MESINF_0536</name>
</gene>
<sequence length="295" mass="33848">MRLSRKWRTYLLGYLLILPSFVFLIIFTYYPVVRSVWLSLFQKMAGGVTKFVGLANYEYMFGSRLFKQVMQNNLVYSLGSVIPAILLGLVFAILLNKRLKLRGAFRFSIFYPTMIPIAAASMVWIFLFSQSYGLLNKVLNLLGLSSNIDWLNTTPYAMLSIILVSIWKFAGYYMLLFLSGLQSIDESLYEAAVLEGANAWQKLRKITLPLLSPTTFFVTLMAIINSFQSVDQVYVMTRGGPYNTTNVLLYYIYQNGFVYWDTGLASSASVVLFSILLGFTFIYYFGLQHFVHYER</sequence>
<dbReference type="AlphaFoldDB" id="A0A7Z7PQ23"/>
<dbReference type="InterPro" id="IPR035906">
    <property type="entry name" value="MetI-like_sf"/>
</dbReference>
<dbReference type="PROSITE" id="PS50928">
    <property type="entry name" value="ABC_TM1"/>
    <property type="match status" value="1"/>
</dbReference>
<keyword evidence="10" id="KW-1185">Reference proteome</keyword>
<evidence type="ECO:0000313" key="10">
    <source>
        <dbReference type="Proteomes" id="UP000250796"/>
    </source>
</evidence>